<dbReference type="GeneID" id="9940012"/>
<dbReference type="InParanoid" id="A0A1S0U678"/>
<evidence type="ECO:0000313" key="1">
    <source>
        <dbReference type="EMBL" id="EFO25857.1"/>
    </source>
</evidence>
<dbReference type="EMBL" id="JH712150">
    <property type="protein sequence ID" value="EFO25857.1"/>
    <property type="molecule type" value="Genomic_DNA"/>
</dbReference>
<dbReference type="KEGG" id="loa:LOAG_02627"/>
<name>A0A1S0U678_LOALO</name>
<dbReference type="AlphaFoldDB" id="A0A1S0U678"/>
<sequence length="129" mass="14494">MGTTNLIPIGFKGIIKAAKSVHLLMGGPFSVSLSCYYWSRMKEEEGKKWDAQSGHKGTEEHNLVSIRAMKDIFAHYVIDITTAVTYEGQLQQVKHTTIMPYQLSLYSISFQGDNSMCLLRLYPLSSKSV</sequence>
<proteinExistence type="predicted"/>
<accession>A0A1S0U678</accession>
<dbReference type="RefSeq" id="XP_003138212.1">
    <property type="nucleotide sequence ID" value="XM_003138164.1"/>
</dbReference>
<gene>
    <name evidence="1" type="ORF">LOAG_02627</name>
</gene>
<protein>
    <submittedName>
        <fullName evidence="1">Uncharacterized protein</fullName>
    </submittedName>
</protein>
<dbReference type="CTD" id="9940012"/>
<organism evidence="1">
    <name type="scientific">Loa loa</name>
    <name type="common">Eye worm</name>
    <name type="synonym">Filaria loa</name>
    <dbReference type="NCBI Taxonomy" id="7209"/>
    <lineage>
        <taxon>Eukaryota</taxon>
        <taxon>Metazoa</taxon>
        <taxon>Ecdysozoa</taxon>
        <taxon>Nematoda</taxon>
        <taxon>Chromadorea</taxon>
        <taxon>Rhabditida</taxon>
        <taxon>Spirurina</taxon>
        <taxon>Spiruromorpha</taxon>
        <taxon>Filarioidea</taxon>
        <taxon>Onchocercidae</taxon>
        <taxon>Loa</taxon>
    </lineage>
</organism>
<reference evidence="1" key="1">
    <citation type="submission" date="2012-04" db="EMBL/GenBank/DDBJ databases">
        <title>The Genome Sequence of Loa loa.</title>
        <authorList>
            <consortium name="The Broad Institute Genome Sequencing Platform"/>
            <consortium name="Broad Institute Genome Sequencing Center for Infectious Disease"/>
            <person name="Nutman T.B."/>
            <person name="Fink D.L."/>
            <person name="Russ C."/>
            <person name="Young S."/>
            <person name="Zeng Q."/>
            <person name="Gargeya S."/>
            <person name="Alvarado L."/>
            <person name="Berlin A."/>
            <person name="Chapman S.B."/>
            <person name="Chen Z."/>
            <person name="Freedman E."/>
            <person name="Gellesch M."/>
            <person name="Goldberg J."/>
            <person name="Griggs A."/>
            <person name="Gujja S."/>
            <person name="Heilman E.R."/>
            <person name="Heiman D."/>
            <person name="Howarth C."/>
            <person name="Mehta T."/>
            <person name="Neiman D."/>
            <person name="Pearson M."/>
            <person name="Roberts A."/>
            <person name="Saif S."/>
            <person name="Shea T."/>
            <person name="Shenoy N."/>
            <person name="Sisk P."/>
            <person name="Stolte C."/>
            <person name="Sykes S."/>
            <person name="White J."/>
            <person name="Yandava C."/>
            <person name="Haas B."/>
            <person name="Henn M.R."/>
            <person name="Nusbaum C."/>
            <person name="Birren B."/>
        </authorList>
    </citation>
    <scope>NUCLEOTIDE SEQUENCE [LARGE SCALE GENOMIC DNA]</scope>
</reference>